<accession>A0A6G1BUM0</accession>
<evidence type="ECO:0000313" key="4">
    <source>
        <dbReference type="Proteomes" id="UP000479710"/>
    </source>
</evidence>
<dbReference type="CDD" id="cd01647">
    <property type="entry name" value="RT_LTR"/>
    <property type="match status" value="1"/>
</dbReference>
<reference evidence="3 4" key="1">
    <citation type="submission" date="2019-11" db="EMBL/GenBank/DDBJ databases">
        <title>Whole genome sequence of Oryza granulata.</title>
        <authorList>
            <person name="Li W."/>
        </authorList>
    </citation>
    <scope>NUCLEOTIDE SEQUENCE [LARGE SCALE GENOMIC DNA]</scope>
    <source>
        <strain evidence="4">cv. Menghai</strain>
        <tissue evidence="3">Leaf</tissue>
    </source>
</reference>
<sequence length="482" mass="53094">MLAAHRLSAATTSSSPLLLRRRHLSSLPASAEAGAGAGAGEWVRRAGALSLLGLTGAVAASAVSDLSVFLSCSSQAIEKASQNQQIVNAIGTPIVRGPWYSASIAVNHVRHSVSCTFPVSAPQGNGLLKFKAVRLGGVVGPVTCAATLHARNADGTWRFCVDYRALNALTIKDAFPIPVVDELLDELHGAKFFSKLDLRSGYHQVRMRPEDIHKTAFRTHDGLYEFLVMPFGLCNAPATFQALMNDVLRPFLRRFVLVFFDDILIYSTSWADHLRHLRAVLTELRRQRLFVKRSKCAFGVTSVSYLGHIISGAGVAMDPAKVQAIHDWPVPRSARAVRGFLGLAGYYRKFVHNYGSRYKSEHLHPAGLLLPLPVPQGVWTDIALDFVEALPRVRGKSVILTVVDRFSKYCHFIPLAHPYSAESVAQAFFTEIVRLHGMPQSMVSDRDPIFTSTFWRELMRLMGTKLHMTTAFHPHGVTGKYS</sequence>
<evidence type="ECO:0008006" key="5">
    <source>
        <dbReference type="Google" id="ProtNLM"/>
    </source>
</evidence>
<dbReference type="InterPro" id="IPR012337">
    <property type="entry name" value="RNaseH-like_sf"/>
</dbReference>
<dbReference type="OrthoDB" id="535599at2759"/>
<dbReference type="Pfam" id="PF00665">
    <property type="entry name" value="rve"/>
    <property type="match status" value="1"/>
</dbReference>
<comment type="caution">
    <text evidence="3">The sequence shown here is derived from an EMBL/GenBank/DDBJ whole genome shotgun (WGS) entry which is preliminary data.</text>
</comment>
<dbReference type="Gene3D" id="3.30.420.10">
    <property type="entry name" value="Ribonuclease H-like superfamily/Ribonuclease H"/>
    <property type="match status" value="1"/>
</dbReference>
<dbReference type="PANTHER" id="PTHR37984:SF5">
    <property type="entry name" value="PROTEIN NYNRIN-LIKE"/>
    <property type="match status" value="1"/>
</dbReference>
<dbReference type="InterPro" id="IPR036397">
    <property type="entry name" value="RNaseH_sf"/>
</dbReference>
<proteinExistence type="predicted"/>
<protein>
    <recommendedName>
        <fullName evidence="5">Reverse transcriptase domain-containing protein</fullName>
    </recommendedName>
</protein>
<dbReference type="SUPFAM" id="SSF53098">
    <property type="entry name" value="Ribonuclease H-like"/>
    <property type="match status" value="1"/>
</dbReference>
<dbReference type="SUPFAM" id="SSF56672">
    <property type="entry name" value="DNA/RNA polymerases"/>
    <property type="match status" value="1"/>
</dbReference>
<keyword evidence="4" id="KW-1185">Reference proteome</keyword>
<feature type="domain" description="Reverse transcriptase" evidence="1">
    <location>
        <begin position="119"/>
        <end position="310"/>
    </location>
</feature>
<dbReference type="AlphaFoldDB" id="A0A6G1BUM0"/>
<dbReference type="InterPro" id="IPR043502">
    <property type="entry name" value="DNA/RNA_pol_sf"/>
</dbReference>
<dbReference type="PROSITE" id="PS50878">
    <property type="entry name" value="RT_POL"/>
    <property type="match status" value="1"/>
</dbReference>
<evidence type="ECO:0000259" key="1">
    <source>
        <dbReference type="PROSITE" id="PS50878"/>
    </source>
</evidence>
<evidence type="ECO:0000259" key="2">
    <source>
        <dbReference type="PROSITE" id="PS50994"/>
    </source>
</evidence>
<dbReference type="Proteomes" id="UP000479710">
    <property type="component" value="Unassembled WGS sequence"/>
</dbReference>
<dbReference type="Gene3D" id="3.30.70.270">
    <property type="match status" value="1"/>
</dbReference>
<dbReference type="PANTHER" id="PTHR37984">
    <property type="entry name" value="PROTEIN CBG26694"/>
    <property type="match status" value="1"/>
</dbReference>
<dbReference type="InterPro" id="IPR001584">
    <property type="entry name" value="Integrase_cat-core"/>
</dbReference>
<evidence type="ECO:0000313" key="3">
    <source>
        <dbReference type="EMBL" id="KAF0891596.1"/>
    </source>
</evidence>
<gene>
    <name evidence="3" type="ORF">E2562_010585</name>
</gene>
<dbReference type="GO" id="GO:0003676">
    <property type="term" value="F:nucleic acid binding"/>
    <property type="evidence" value="ECO:0007669"/>
    <property type="project" value="InterPro"/>
</dbReference>
<name>A0A6G1BUM0_9ORYZ</name>
<dbReference type="InterPro" id="IPR043128">
    <property type="entry name" value="Rev_trsase/Diguanyl_cyclase"/>
</dbReference>
<dbReference type="EMBL" id="SPHZ02000011">
    <property type="protein sequence ID" value="KAF0891596.1"/>
    <property type="molecule type" value="Genomic_DNA"/>
</dbReference>
<organism evidence="3 4">
    <name type="scientific">Oryza meyeriana var. granulata</name>
    <dbReference type="NCBI Taxonomy" id="110450"/>
    <lineage>
        <taxon>Eukaryota</taxon>
        <taxon>Viridiplantae</taxon>
        <taxon>Streptophyta</taxon>
        <taxon>Embryophyta</taxon>
        <taxon>Tracheophyta</taxon>
        <taxon>Spermatophyta</taxon>
        <taxon>Magnoliopsida</taxon>
        <taxon>Liliopsida</taxon>
        <taxon>Poales</taxon>
        <taxon>Poaceae</taxon>
        <taxon>BOP clade</taxon>
        <taxon>Oryzoideae</taxon>
        <taxon>Oryzeae</taxon>
        <taxon>Oryzinae</taxon>
        <taxon>Oryza</taxon>
        <taxon>Oryza meyeriana</taxon>
    </lineage>
</organism>
<dbReference type="InterPro" id="IPR050951">
    <property type="entry name" value="Retrovirus_Pol_polyprotein"/>
</dbReference>
<dbReference type="PROSITE" id="PS50994">
    <property type="entry name" value="INTEGRASE"/>
    <property type="match status" value="1"/>
</dbReference>
<feature type="domain" description="Integrase catalytic" evidence="2">
    <location>
        <begin position="371"/>
        <end position="482"/>
    </location>
</feature>
<dbReference type="InterPro" id="IPR000477">
    <property type="entry name" value="RT_dom"/>
</dbReference>
<dbReference type="GO" id="GO:0015074">
    <property type="term" value="P:DNA integration"/>
    <property type="evidence" value="ECO:0007669"/>
    <property type="project" value="InterPro"/>
</dbReference>
<dbReference type="Pfam" id="PF00078">
    <property type="entry name" value="RVT_1"/>
    <property type="match status" value="1"/>
</dbReference>